<sequence>MNIFKHSLFAVALLIGITSCKRSYTDSKVVGPTNIAASENFSCGALTTSFGTSADFTLPIPKFFIATFPETVTWKIELEGVTSKATKTIAGTSSALNVSNATWTGNHDGLYFFETGETVVANLIISGKQGVCTSTTFTIAAEKDYTVATPTFMLVNAGSNFETAIGYPDQFSIFPSGGTDAPAYKVQNDSIRAPEGVQYMRLEGVSKEANGFFVGGLQSRRNGGATVYFLPPAWTDPNQLYLNIYVRGIENLPKDNLPYATLNFECQEDDRMDGSTIDNCTYYANKPSNTNTDNFCPSSEDSWVFKIPVNHIGWKLFSCKYSDLLPSEDFANGGFGNRKLEPQKIARVQFGLVSSPPFNRVSVDIDFACFTYGAPLDPHK</sequence>
<name>A0A6N4SQE3_CYTH3</name>
<reference evidence="1 2" key="1">
    <citation type="journal article" date="2007" name="Appl. Environ. Microbiol.">
        <title>Genome sequence of the cellulolytic gliding bacterium Cytophaga hutchinsonii.</title>
        <authorList>
            <person name="Xie G."/>
            <person name="Bruce D.C."/>
            <person name="Challacombe J.F."/>
            <person name="Chertkov O."/>
            <person name="Detter J.C."/>
            <person name="Gilna P."/>
            <person name="Han C.S."/>
            <person name="Lucas S."/>
            <person name="Misra M."/>
            <person name="Myers G.L."/>
            <person name="Richardson P."/>
            <person name="Tapia R."/>
            <person name="Thayer N."/>
            <person name="Thompson L.S."/>
            <person name="Brettin T.S."/>
            <person name="Henrissat B."/>
            <person name="Wilson D.B."/>
            <person name="McBride M.J."/>
        </authorList>
    </citation>
    <scope>NUCLEOTIDE SEQUENCE [LARGE SCALE GENOMIC DNA]</scope>
    <source>
        <strain evidence="2">ATCC 33406 / DSM 1761 / CIP 103989 / NBRC 15051 / NCIMB 9469 / D465</strain>
    </source>
</reference>
<dbReference type="PROSITE" id="PS51257">
    <property type="entry name" value="PROKAR_LIPOPROTEIN"/>
    <property type="match status" value="1"/>
</dbReference>
<dbReference type="Proteomes" id="UP000001822">
    <property type="component" value="Chromosome"/>
</dbReference>
<keyword evidence="2" id="KW-1185">Reference proteome</keyword>
<protein>
    <recommendedName>
        <fullName evidence="3">Lipoprotein</fullName>
    </recommendedName>
</protein>
<dbReference type="KEGG" id="chu:CHU_1278"/>
<proteinExistence type="predicted"/>
<dbReference type="AlphaFoldDB" id="A0A6N4SQE3"/>
<gene>
    <name evidence="1" type="ordered locus">CHU_1278</name>
</gene>
<evidence type="ECO:0000313" key="1">
    <source>
        <dbReference type="EMBL" id="ABG58550.1"/>
    </source>
</evidence>
<dbReference type="RefSeq" id="WP_011584665.1">
    <property type="nucleotide sequence ID" value="NC_008255.1"/>
</dbReference>
<organism evidence="1 2">
    <name type="scientific">Cytophaga hutchinsonii (strain ATCC 33406 / DSM 1761 / CIP 103989 / NBRC 15051 / NCIMB 9469 / D465)</name>
    <dbReference type="NCBI Taxonomy" id="269798"/>
    <lineage>
        <taxon>Bacteria</taxon>
        <taxon>Pseudomonadati</taxon>
        <taxon>Bacteroidota</taxon>
        <taxon>Cytophagia</taxon>
        <taxon>Cytophagales</taxon>
        <taxon>Cytophagaceae</taxon>
        <taxon>Cytophaga</taxon>
    </lineage>
</organism>
<evidence type="ECO:0000313" key="2">
    <source>
        <dbReference type="Proteomes" id="UP000001822"/>
    </source>
</evidence>
<accession>A0A6N4SQE3</accession>
<dbReference type="OrthoDB" id="931504at2"/>
<dbReference type="EMBL" id="CP000383">
    <property type="protein sequence ID" value="ABG58550.1"/>
    <property type="molecule type" value="Genomic_DNA"/>
</dbReference>
<evidence type="ECO:0008006" key="3">
    <source>
        <dbReference type="Google" id="ProtNLM"/>
    </source>
</evidence>